<dbReference type="InterPro" id="IPR024936">
    <property type="entry name" value="Cyclophilin-type_PPIase"/>
</dbReference>
<dbReference type="Pfam" id="PF00160">
    <property type="entry name" value="Pro_isomerase"/>
    <property type="match status" value="1"/>
</dbReference>
<dbReference type="GO" id="GO:0006457">
    <property type="term" value="P:protein folding"/>
    <property type="evidence" value="ECO:0007669"/>
    <property type="project" value="InterPro"/>
</dbReference>
<keyword evidence="3 5" id="KW-0413">Isomerase</keyword>
<dbReference type="AlphaFoldDB" id="A0A517LFZ9"/>
<comment type="similarity">
    <text evidence="4">Belongs to the cyclophilin-type PPIase family. PPIL3 subfamily.</text>
</comment>
<dbReference type="InterPro" id="IPR044666">
    <property type="entry name" value="Cyclophilin_A-like"/>
</dbReference>
<evidence type="ECO:0000256" key="3">
    <source>
        <dbReference type="ARBA" id="ARBA00023235"/>
    </source>
</evidence>
<evidence type="ECO:0000256" key="2">
    <source>
        <dbReference type="ARBA" id="ARBA00023110"/>
    </source>
</evidence>
<dbReference type="InterPro" id="IPR002130">
    <property type="entry name" value="Cyclophilin-type_PPIase_dom"/>
</dbReference>
<evidence type="ECO:0000313" key="8">
    <source>
        <dbReference type="Proteomes" id="UP000316270"/>
    </source>
</evidence>
<organism evidence="7 8">
    <name type="scientific">Venturia effusa</name>
    <dbReference type="NCBI Taxonomy" id="50376"/>
    <lineage>
        <taxon>Eukaryota</taxon>
        <taxon>Fungi</taxon>
        <taxon>Dikarya</taxon>
        <taxon>Ascomycota</taxon>
        <taxon>Pezizomycotina</taxon>
        <taxon>Dothideomycetes</taxon>
        <taxon>Pleosporomycetidae</taxon>
        <taxon>Venturiales</taxon>
        <taxon>Venturiaceae</taxon>
        <taxon>Venturia</taxon>
    </lineage>
</organism>
<gene>
    <name evidence="7" type="primary">CYP10</name>
    <name evidence="7" type="ORF">FKW77_008323</name>
</gene>
<accession>A0A517LFZ9</accession>
<protein>
    <recommendedName>
        <fullName evidence="5">Peptidyl-prolyl cis-trans isomerase</fullName>
        <shortName evidence="5">PPIase</shortName>
        <ecNumber evidence="5">5.2.1.8</ecNumber>
    </recommendedName>
</protein>
<keyword evidence="2 5" id="KW-0697">Rotamase</keyword>
<dbReference type="PANTHER" id="PTHR45625:SF2">
    <property type="entry name" value="PEPTIDYL-PROLYL CIS-TRANS ISOMERASE-LIKE 3"/>
    <property type="match status" value="1"/>
</dbReference>
<dbReference type="GO" id="GO:0003755">
    <property type="term" value="F:peptidyl-prolyl cis-trans isomerase activity"/>
    <property type="evidence" value="ECO:0007669"/>
    <property type="project" value="UniProtKB-UniRule"/>
</dbReference>
<evidence type="ECO:0000313" key="7">
    <source>
        <dbReference type="EMBL" id="QDS74588.1"/>
    </source>
</evidence>
<dbReference type="PANTHER" id="PTHR45625">
    <property type="entry name" value="PEPTIDYL-PROLYL CIS-TRANS ISOMERASE-RELATED"/>
    <property type="match status" value="1"/>
</dbReference>
<dbReference type="GO" id="GO:0071013">
    <property type="term" value="C:catalytic step 2 spliceosome"/>
    <property type="evidence" value="ECO:0007669"/>
    <property type="project" value="TreeGrafter"/>
</dbReference>
<dbReference type="Proteomes" id="UP000316270">
    <property type="component" value="Chromosome 11"/>
</dbReference>
<dbReference type="PRINTS" id="PR00153">
    <property type="entry name" value="CSAPPISMRASE"/>
</dbReference>
<comment type="catalytic activity">
    <reaction evidence="1 5">
        <text>[protein]-peptidylproline (omega=180) = [protein]-peptidylproline (omega=0)</text>
        <dbReference type="Rhea" id="RHEA:16237"/>
        <dbReference type="Rhea" id="RHEA-COMP:10747"/>
        <dbReference type="Rhea" id="RHEA-COMP:10748"/>
        <dbReference type="ChEBI" id="CHEBI:83833"/>
        <dbReference type="ChEBI" id="CHEBI:83834"/>
        <dbReference type="EC" id="5.2.1.8"/>
    </reaction>
</comment>
<dbReference type="InterPro" id="IPR029000">
    <property type="entry name" value="Cyclophilin-like_dom_sf"/>
</dbReference>
<name>A0A517LFZ9_9PEZI</name>
<keyword evidence="8" id="KW-1185">Reference proteome</keyword>
<dbReference type="PIRSF" id="PIRSF001467">
    <property type="entry name" value="Peptidylpro_ismrse"/>
    <property type="match status" value="1"/>
</dbReference>
<evidence type="ECO:0000259" key="6">
    <source>
        <dbReference type="PROSITE" id="PS50072"/>
    </source>
</evidence>
<proteinExistence type="inferred from homology"/>
<dbReference type="STRING" id="50376.A0A517LFZ9"/>
<comment type="function">
    <text evidence="5">PPIases accelerate the folding of proteins. It catalyzes the cis-trans isomerization of proline imidic peptide bonds in oligopeptides.</text>
</comment>
<dbReference type="Gene3D" id="2.40.100.10">
    <property type="entry name" value="Cyclophilin-like"/>
    <property type="match status" value="1"/>
</dbReference>
<feature type="domain" description="PPIase cyclophilin-type" evidence="6">
    <location>
        <begin position="1"/>
        <end position="161"/>
    </location>
</feature>
<evidence type="ECO:0000256" key="5">
    <source>
        <dbReference type="RuleBase" id="RU363019"/>
    </source>
</evidence>
<dbReference type="OrthoDB" id="271386at2759"/>
<dbReference type="PROSITE" id="PS00170">
    <property type="entry name" value="CSA_PPIASE_1"/>
    <property type="match status" value="1"/>
</dbReference>
<sequence length="164" mass="17814">MSLTQLHTTLGPIKVELYTTSTPKTAENFLALCASNFYDSSPFHRIIPTFIVQTGSPSTDPKSKSSPSIFGTPFEDEIRPALRHNARGVLSMANKGKDTNGSQFFLTLAPQPTLDGKNTVFGRVIDGWETLEKLEAVEVDSKGRAKGTAPKIERVEIHANPLAG</sequence>
<reference evidence="7 8" key="1">
    <citation type="submission" date="2019-07" db="EMBL/GenBank/DDBJ databases">
        <title>Finished genome of Venturia effusa.</title>
        <authorList>
            <person name="Young C.A."/>
            <person name="Cox M.P."/>
            <person name="Ganley A.R.D."/>
            <person name="David W.J."/>
        </authorList>
    </citation>
    <scope>NUCLEOTIDE SEQUENCE [LARGE SCALE GENOMIC DNA]</scope>
    <source>
        <strain evidence="8">albino</strain>
    </source>
</reference>
<evidence type="ECO:0000256" key="1">
    <source>
        <dbReference type="ARBA" id="ARBA00000971"/>
    </source>
</evidence>
<dbReference type="EMBL" id="CP042195">
    <property type="protein sequence ID" value="QDS74588.1"/>
    <property type="molecule type" value="Genomic_DNA"/>
</dbReference>
<dbReference type="InterPro" id="IPR020892">
    <property type="entry name" value="Cyclophilin-type_PPIase_CS"/>
</dbReference>
<dbReference type="EC" id="5.2.1.8" evidence="5"/>
<dbReference type="SUPFAM" id="SSF50891">
    <property type="entry name" value="Cyclophilin-like"/>
    <property type="match status" value="1"/>
</dbReference>
<evidence type="ECO:0000256" key="4">
    <source>
        <dbReference type="ARBA" id="ARBA00038286"/>
    </source>
</evidence>
<dbReference type="PROSITE" id="PS50072">
    <property type="entry name" value="CSA_PPIASE_2"/>
    <property type="match status" value="1"/>
</dbReference>